<keyword evidence="4" id="KW-1185">Reference proteome</keyword>
<evidence type="ECO:0000313" key="3">
    <source>
        <dbReference type="EMBL" id="POS80225.1"/>
    </source>
</evidence>
<dbReference type="SUPFAM" id="SSF56300">
    <property type="entry name" value="Metallo-dependent phosphatases"/>
    <property type="match status" value="1"/>
</dbReference>
<dbReference type="AlphaFoldDB" id="A0A2P5ICK8"/>
<protein>
    <recommendedName>
        <fullName evidence="2">Calcineurin-like phosphoesterase domain-containing protein</fullName>
    </recommendedName>
</protein>
<dbReference type="PANTHER" id="PTHR32440:SF11">
    <property type="entry name" value="METALLOPHOSPHOESTERASE DOMAIN-CONTAINING PROTEIN"/>
    <property type="match status" value="1"/>
</dbReference>
<feature type="domain" description="Calcineurin-like phosphoesterase" evidence="2">
    <location>
        <begin position="62"/>
        <end position="186"/>
    </location>
</feature>
<feature type="signal peptide" evidence="1">
    <location>
        <begin position="1"/>
        <end position="30"/>
    </location>
</feature>
<evidence type="ECO:0000313" key="4">
    <source>
        <dbReference type="Proteomes" id="UP000094444"/>
    </source>
</evidence>
<dbReference type="PANTHER" id="PTHR32440">
    <property type="entry name" value="PHOSPHATASE DCR2-RELATED-RELATED"/>
    <property type="match status" value="1"/>
</dbReference>
<feature type="chain" id="PRO_5015108357" description="Calcineurin-like phosphoesterase domain-containing protein" evidence="1">
    <location>
        <begin position="31"/>
        <end position="437"/>
    </location>
</feature>
<dbReference type="GO" id="GO:0016788">
    <property type="term" value="F:hydrolase activity, acting on ester bonds"/>
    <property type="evidence" value="ECO:0007669"/>
    <property type="project" value="TreeGrafter"/>
</dbReference>
<comment type="caution">
    <text evidence="3">The sequence shown here is derived from an EMBL/GenBank/DDBJ whole genome shotgun (WGS) entry which is preliminary data.</text>
</comment>
<gene>
    <name evidence="3" type="ORF">DHEL01_v201384</name>
</gene>
<dbReference type="GO" id="GO:0005737">
    <property type="term" value="C:cytoplasm"/>
    <property type="evidence" value="ECO:0007669"/>
    <property type="project" value="TreeGrafter"/>
</dbReference>
<dbReference type="InterPro" id="IPR004843">
    <property type="entry name" value="Calcineurin-like_PHP"/>
</dbReference>
<name>A0A2P5ICK8_DIAHE</name>
<dbReference type="OrthoDB" id="783096at2759"/>
<dbReference type="Proteomes" id="UP000094444">
    <property type="component" value="Unassembled WGS sequence"/>
</dbReference>
<dbReference type="Pfam" id="PF00149">
    <property type="entry name" value="Metallophos"/>
    <property type="match status" value="1"/>
</dbReference>
<dbReference type="InterPro" id="IPR029052">
    <property type="entry name" value="Metallo-depent_PP-like"/>
</dbReference>
<dbReference type="EMBL" id="MAVT02000063">
    <property type="protein sequence ID" value="POS80225.1"/>
    <property type="molecule type" value="Genomic_DNA"/>
</dbReference>
<proteinExistence type="predicted"/>
<dbReference type="CDD" id="cd07383">
    <property type="entry name" value="MPP_Dcr2"/>
    <property type="match status" value="1"/>
</dbReference>
<evidence type="ECO:0000259" key="2">
    <source>
        <dbReference type="Pfam" id="PF00149"/>
    </source>
</evidence>
<sequence length="437" mass="48104">MSHLALINQKLMAFFAFVTLLWLTAPSLQAVLPTRFVRSNHSGPHGPGPLRFREDGTFQVSIFADLHFGENAWDSWGPQQDINSVKVIKQILDNESPGLVVLNGDLITGENTFKENSTTYMDQIVGPLLKRNLTWASAYGNHDSDYNITGEGLLAREKLWPNSRTTSMVPGPNAGVTNYYLPVYPGSPARCTLLGVARCAPGLILWFFDSRGGHLYQELDADGNMVGRQNWVDTSVVNWFQQTNAELVQRHGRVIPSLAFVHIPTNGSQAFQTKVGVNSTRQPGINDDYPLAAQGQGWCADGATNDGSCEYGAQDVPFMQAITTTKGLMAVFSGHDHGNTWCYKWEGVLPGMTVAGNGLNLCFGQHSGYGGYGNWIRGARQVLVSQEQLKNLTVEPGSEPSLEAWSEPYPSIRLMEPTHIRSRQTKRPSVLLVTIHD</sequence>
<evidence type="ECO:0000256" key="1">
    <source>
        <dbReference type="SAM" id="SignalP"/>
    </source>
</evidence>
<keyword evidence="1" id="KW-0732">Signal</keyword>
<dbReference type="Gene3D" id="3.60.21.10">
    <property type="match status" value="1"/>
</dbReference>
<accession>A0A2P5ICK8</accession>
<organism evidence="3 4">
    <name type="scientific">Diaporthe helianthi</name>
    <dbReference type="NCBI Taxonomy" id="158607"/>
    <lineage>
        <taxon>Eukaryota</taxon>
        <taxon>Fungi</taxon>
        <taxon>Dikarya</taxon>
        <taxon>Ascomycota</taxon>
        <taxon>Pezizomycotina</taxon>
        <taxon>Sordariomycetes</taxon>
        <taxon>Sordariomycetidae</taxon>
        <taxon>Diaporthales</taxon>
        <taxon>Diaporthaceae</taxon>
        <taxon>Diaporthe</taxon>
    </lineage>
</organism>
<reference evidence="3" key="1">
    <citation type="submission" date="2017-09" db="EMBL/GenBank/DDBJ databases">
        <title>Polyketide synthases of a Diaporthe helianthi virulent isolate.</title>
        <authorList>
            <person name="Baroncelli R."/>
        </authorList>
    </citation>
    <scope>NUCLEOTIDE SEQUENCE [LARGE SCALE GENOMIC DNA]</scope>
    <source>
        <strain evidence="3">7/96</strain>
    </source>
</reference>
<dbReference type="InParanoid" id="A0A2P5ICK8"/>
<dbReference type="STRING" id="158607.A0A2P5ICK8"/>